<evidence type="ECO:0000313" key="2">
    <source>
        <dbReference type="Proteomes" id="UP000527616"/>
    </source>
</evidence>
<keyword evidence="2" id="KW-1185">Reference proteome</keyword>
<dbReference type="Proteomes" id="UP000527616">
    <property type="component" value="Unassembled WGS sequence"/>
</dbReference>
<protein>
    <recommendedName>
        <fullName evidence="3">DUF1702 family protein</fullName>
    </recommendedName>
</protein>
<dbReference type="Pfam" id="PF08012">
    <property type="entry name" value="DUF1702"/>
    <property type="match status" value="1"/>
</dbReference>
<dbReference type="RefSeq" id="WP_179444452.1">
    <property type="nucleotide sequence ID" value="NZ_JACBZS010000001.1"/>
</dbReference>
<evidence type="ECO:0008006" key="3">
    <source>
        <dbReference type="Google" id="ProtNLM"/>
    </source>
</evidence>
<sequence length="333" mass="36057">MKLKLSILAKATLGLAAEKFPELAAQRVGSHPDMDQTWASFEPVARTLVDSFYLSLDLADHDQLAAAMDRQPAEVRGIAYEGAGMGLMLRDRLFPWRSDLSRFSYGPGLPYRCLIHIGAGLVLARLPGDPMKFIDAQDPLMRYFVADGYGFFDGFFRWADAVTRHFRPRQLTGYAANAYDQGVGRSLWFSCGAHVGRIRDTLSGFPASRQPDLWSGVGLACAYAAGVLDRDAIQELVDAAGPWAAQMATGVAVAAVFRAQSGLSAAPHTDLASEVLWWADARQVAARTAALLPMIAASPAAPDAGTYPRWREAVALQWQQSIVAGTGPGRNRS</sequence>
<accession>A0A7Z0D7V8</accession>
<gene>
    <name evidence="1" type="ORF">GGQ54_001062</name>
</gene>
<evidence type="ECO:0000313" key="1">
    <source>
        <dbReference type="EMBL" id="NYI70502.1"/>
    </source>
</evidence>
<reference evidence="1 2" key="1">
    <citation type="submission" date="2020-07" db="EMBL/GenBank/DDBJ databases">
        <title>Sequencing the genomes of 1000 actinobacteria strains.</title>
        <authorList>
            <person name="Klenk H.-P."/>
        </authorList>
    </citation>
    <scope>NUCLEOTIDE SEQUENCE [LARGE SCALE GENOMIC DNA]</scope>
    <source>
        <strain evidence="1 2">DSM 103164</strain>
    </source>
</reference>
<name>A0A7Z0D7V8_9ACTN</name>
<organism evidence="1 2">
    <name type="scientific">Naumannella cuiyingiana</name>
    <dbReference type="NCBI Taxonomy" id="1347891"/>
    <lineage>
        <taxon>Bacteria</taxon>
        <taxon>Bacillati</taxon>
        <taxon>Actinomycetota</taxon>
        <taxon>Actinomycetes</taxon>
        <taxon>Propionibacteriales</taxon>
        <taxon>Propionibacteriaceae</taxon>
        <taxon>Naumannella</taxon>
    </lineage>
</organism>
<dbReference type="AlphaFoldDB" id="A0A7Z0D7V8"/>
<comment type="caution">
    <text evidence="1">The sequence shown here is derived from an EMBL/GenBank/DDBJ whole genome shotgun (WGS) entry which is preliminary data.</text>
</comment>
<dbReference type="EMBL" id="JACBZS010000001">
    <property type="protein sequence ID" value="NYI70502.1"/>
    <property type="molecule type" value="Genomic_DNA"/>
</dbReference>
<dbReference type="InterPro" id="IPR012964">
    <property type="entry name" value="DUF1702"/>
</dbReference>
<proteinExistence type="predicted"/>